<keyword evidence="4" id="KW-1185">Reference proteome</keyword>
<feature type="transmembrane region" description="Helical" evidence="1">
    <location>
        <begin position="496"/>
        <end position="520"/>
    </location>
</feature>
<evidence type="ECO:0000256" key="1">
    <source>
        <dbReference type="SAM" id="Phobius"/>
    </source>
</evidence>
<keyword evidence="1" id="KW-1133">Transmembrane helix</keyword>
<evidence type="ECO:0000259" key="2">
    <source>
        <dbReference type="Pfam" id="PF26255"/>
    </source>
</evidence>
<reference evidence="3 4" key="1">
    <citation type="submission" date="2017-02" db="EMBL/GenBank/DDBJ databases">
        <title>Natronthermophilus aegyptiacus gen. nov.,sp. nov., an aerobic, extremely halophilic alkalithermophilic archaeon isolated from the athalassohaline Wadi An Natrun, Egypt.</title>
        <authorList>
            <person name="Zhao B."/>
        </authorList>
    </citation>
    <scope>NUCLEOTIDE SEQUENCE [LARGE SCALE GENOMIC DNA]</scope>
    <source>
        <strain evidence="3 4">CGMCC 1.3597</strain>
    </source>
</reference>
<name>A0A202EA22_9EURY</name>
<sequence>MLQIFKKKTPSLATVMVVLVVSMLIMTQTVAAIAPLVAGAAVVGGTAVGGGGGYLIGSMGEDTEGMGAGEVEEELFRDALSYQDNVDESMVWVENEITDAEQVAIGHGQYATCQALQEDAPESVMIADTEDGVDDHYSLILENHINSWNSEVEEIHSAAQVDLATEGTDNEVYHLIHGDIVGNSDYENTDERILWTDDTEVVYEEKQLPNGDTVEMATEMQNMESPGIAAHDISVDLTAPDNPTDASVNAPEDDAYAVFQALDPEVAEYNVGEPITLSDTEDQMGIIDQIYDDSEDVANEMAVYASDIYAEYDGSDVDMMECADPSVMATIGDDTDGVDFAAIAAAAAGYQTAADAPATFTVTESDGTEVETSGLLTTRAAPETTTDDGIIAWLEGETYAADDYDDDIIIQAIDSDGNVEQWVLESGDEMTIDEIDDGDYIEYEERNYSEYDSSEYIEELRLQTENIEELLEERQGGSGFFESFWDDLVDDFGVSYAVAIVGGGLVVVIITARVVISVAFP</sequence>
<keyword evidence="1" id="KW-0472">Membrane</keyword>
<evidence type="ECO:0000313" key="4">
    <source>
        <dbReference type="Proteomes" id="UP000196084"/>
    </source>
</evidence>
<dbReference type="AlphaFoldDB" id="A0A202EA22"/>
<dbReference type="InterPro" id="IPR058677">
    <property type="entry name" value="ORF4_N"/>
</dbReference>
<proteinExistence type="predicted"/>
<keyword evidence="1" id="KW-0812">Transmembrane</keyword>
<organism evidence="3 4">
    <name type="scientific">Natronolimnobius baerhuensis</name>
    <dbReference type="NCBI Taxonomy" id="253108"/>
    <lineage>
        <taxon>Archaea</taxon>
        <taxon>Methanobacteriati</taxon>
        <taxon>Methanobacteriota</taxon>
        <taxon>Stenosarchaea group</taxon>
        <taxon>Halobacteria</taxon>
        <taxon>Halobacteriales</taxon>
        <taxon>Natrialbaceae</taxon>
        <taxon>Natronolimnobius</taxon>
    </lineage>
</organism>
<dbReference type="Pfam" id="PF26255">
    <property type="entry name" value="Viral_env_HRPV"/>
    <property type="match status" value="1"/>
</dbReference>
<feature type="domain" description="Envelope protein N-terminal" evidence="2">
    <location>
        <begin position="60"/>
        <end position="348"/>
    </location>
</feature>
<dbReference type="RefSeq" id="WP_087714881.1">
    <property type="nucleotide sequence ID" value="NZ_MWPH01000002.1"/>
</dbReference>
<dbReference type="Proteomes" id="UP000196084">
    <property type="component" value="Unassembled WGS sequence"/>
</dbReference>
<evidence type="ECO:0000313" key="3">
    <source>
        <dbReference type="EMBL" id="OVE85101.1"/>
    </source>
</evidence>
<accession>A0A202EA22</accession>
<gene>
    <name evidence="3" type="ORF">B2G88_12200</name>
</gene>
<protein>
    <recommendedName>
        <fullName evidence="2">Envelope protein N-terminal domain-containing protein</fullName>
    </recommendedName>
</protein>
<comment type="caution">
    <text evidence="3">The sequence shown here is derived from an EMBL/GenBank/DDBJ whole genome shotgun (WGS) entry which is preliminary data.</text>
</comment>
<dbReference type="EMBL" id="MWPH01000002">
    <property type="protein sequence ID" value="OVE85101.1"/>
    <property type="molecule type" value="Genomic_DNA"/>
</dbReference>